<comment type="subcellular location">
    <subcellularLocation>
        <location evidence="1">Cell membrane</location>
        <topology evidence="1">Multi-pass membrane protein</topology>
    </subcellularLocation>
</comment>
<dbReference type="InterPro" id="IPR018461">
    <property type="entry name" value="Na/H_Antiport_NhaC-like_C"/>
</dbReference>
<keyword evidence="4" id="KW-1003">Cell membrane</keyword>
<dbReference type="InterPro" id="IPR052180">
    <property type="entry name" value="NhaC_Na-H+_Antiporter"/>
</dbReference>
<feature type="transmembrane region" description="Helical" evidence="9">
    <location>
        <begin position="147"/>
        <end position="175"/>
    </location>
</feature>
<dbReference type="PANTHER" id="PTHR33451:SF3">
    <property type="entry name" value="MALATE-2H(+)_NA(+)-LACTATE ANTIPORTER"/>
    <property type="match status" value="1"/>
</dbReference>
<accession>A0A8A4TUT6</accession>
<keyword evidence="6 9" id="KW-1133">Transmembrane helix</keyword>
<dbReference type="Pfam" id="PF03553">
    <property type="entry name" value="Na_H_antiporter"/>
    <property type="match status" value="1"/>
</dbReference>
<dbReference type="RefSeq" id="WP_237382979.1">
    <property type="nucleotide sequence ID" value="NZ_CP071793.1"/>
</dbReference>
<name>A0A8A4TUT6_SULCO</name>
<evidence type="ECO:0000256" key="5">
    <source>
        <dbReference type="ARBA" id="ARBA00022692"/>
    </source>
</evidence>
<keyword evidence="12" id="KW-1185">Reference proteome</keyword>
<feature type="transmembrane region" description="Helical" evidence="9">
    <location>
        <begin position="376"/>
        <end position="394"/>
    </location>
</feature>
<proteinExistence type="inferred from homology"/>
<organism evidence="11 12">
    <name type="scientific">Sulfidibacter corallicola</name>
    <dbReference type="NCBI Taxonomy" id="2818388"/>
    <lineage>
        <taxon>Bacteria</taxon>
        <taxon>Pseudomonadati</taxon>
        <taxon>Acidobacteriota</taxon>
        <taxon>Holophagae</taxon>
        <taxon>Acanthopleuribacterales</taxon>
        <taxon>Acanthopleuribacteraceae</taxon>
        <taxon>Sulfidibacter</taxon>
    </lineage>
</organism>
<dbReference type="AlphaFoldDB" id="A0A8A4TUT6"/>
<gene>
    <name evidence="11" type="primary">nhaC</name>
    <name evidence="11" type="ORF">J3U87_10420</name>
</gene>
<keyword evidence="3" id="KW-0050">Antiport</keyword>
<dbReference type="EMBL" id="CP071793">
    <property type="protein sequence ID" value="QTD52881.1"/>
    <property type="molecule type" value="Genomic_DNA"/>
</dbReference>
<evidence type="ECO:0000259" key="10">
    <source>
        <dbReference type="Pfam" id="PF03553"/>
    </source>
</evidence>
<dbReference type="Proteomes" id="UP000663929">
    <property type="component" value="Chromosome"/>
</dbReference>
<evidence type="ECO:0000256" key="7">
    <source>
        <dbReference type="ARBA" id="ARBA00023136"/>
    </source>
</evidence>
<dbReference type="PANTHER" id="PTHR33451">
    <property type="entry name" value="MALATE-2H(+)/NA(+)-LACTATE ANTIPORTER"/>
    <property type="match status" value="1"/>
</dbReference>
<sequence length="495" mass="53001">MREPSVKKQTEVPLPSLWEALLPVGFLVMLLVLSVKLYSSDSSYGPNQIALILSAGVACLLGMRNGLSWKDLENAMVHGISLSMGALFILLVVGSLIGTWILAGIVPTMIYYGLQIMHPSFFYVASCLICALVALGTGSSWTTASTIGIALIGIATALDLNLGMTAGSIISGAYFGDKLSPLSDTTNLAPAMAGTDLFTHIRHMLWTTVPSLIIACTLFLILGFTSKSGSEIDLSSYLELLRNHFNVSPVMLVPPLIVLGMVMKKVPAFPALLIGALVGGVFAILFQQGTVLAFVGDESLSKPMAMLKGCWTAMFGGFSITTENAEFNKLLSRGGMTSMLNTVWLIISAMMFGAVMERTRSLEVIAGKILGLARSTGTLVSATLATSIGMNIVASDQYIAIVIPGRMFRAEFENRQLAPQNLSRCLEDSGTLTSPLIPWNTCGAYMATTLGVATGTYWMYCFFNILSPFISAFYGFTGFTIVKTEKPAVEEREAA</sequence>
<dbReference type="GO" id="GO:0005886">
    <property type="term" value="C:plasma membrane"/>
    <property type="evidence" value="ECO:0007669"/>
    <property type="project" value="UniProtKB-SubCell"/>
</dbReference>
<evidence type="ECO:0000256" key="9">
    <source>
        <dbReference type="SAM" id="Phobius"/>
    </source>
</evidence>
<keyword evidence="7 9" id="KW-0472">Membrane</keyword>
<evidence type="ECO:0000256" key="3">
    <source>
        <dbReference type="ARBA" id="ARBA00022449"/>
    </source>
</evidence>
<evidence type="ECO:0000256" key="6">
    <source>
        <dbReference type="ARBA" id="ARBA00022989"/>
    </source>
</evidence>
<protein>
    <submittedName>
        <fullName evidence="11">Na+/H+ antiporter NhaC</fullName>
    </submittedName>
</protein>
<feature type="transmembrane region" description="Helical" evidence="9">
    <location>
        <begin position="457"/>
        <end position="482"/>
    </location>
</feature>
<dbReference type="KEGG" id="scor:J3U87_10420"/>
<dbReference type="GO" id="GO:0015297">
    <property type="term" value="F:antiporter activity"/>
    <property type="evidence" value="ECO:0007669"/>
    <property type="project" value="UniProtKB-KW"/>
</dbReference>
<evidence type="ECO:0000256" key="8">
    <source>
        <dbReference type="ARBA" id="ARBA00038435"/>
    </source>
</evidence>
<dbReference type="NCBIfam" id="TIGR00931">
    <property type="entry name" value="antiport_nhaC"/>
    <property type="match status" value="1"/>
</dbReference>
<feature type="transmembrane region" description="Helical" evidence="9">
    <location>
        <begin position="336"/>
        <end position="355"/>
    </location>
</feature>
<keyword evidence="2" id="KW-0813">Transport</keyword>
<evidence type="ECO:0000256" key="4">
    <source>
        <dbReference type="ARBA" id="ARBA00022475"/>
    </source>
</evidence>
<evidence type="ECO:0000256" key="2">
    <source>
        <dbReference type="ARBA" id="ARBA00022448"/>
    </source>
</evidence>
<feature type="transmembrane region" description="Helical" evidence="9">
    <location>
        <begin position="269"/>
        <end position="295"/>
    </location>
</feature>
<keyword evidence="5 9" id="KW-0812">Transmembrane</keyword>
<evidence type="ECO:0000256" key="1">
    <source>
        <dbReference type="ARBA" id="ARBA00004651"/>
    </source>
</evidence>
<reference evidence="11" key="1">
    <citation type="submission" date="2021-03" db="EMBL/GenBank/DDBJ databases">
        <title>Acanthopleuribacteraceae sp. M133.</title>
        <authorList>
            <person name="Wang G."/>
        </authorList>
    </citation>
    <scope>NUCLEOTIDE SEQUENCE</scope>
    <source>
        <strain evidence="11">M133</strain>
    </source>
</reference>
<evidence type="ECO:0000313" key="11">
    <source>
        <dbReference type="EMBL" id="QTD52881.1"/>
    </source>
</evidence>
<dbReference type="InterPro" id="IPR004770">
    <property type="entry name" value="Na/H_antiport_NhaC"/>
</dbReference>
<feature type="transmembrane region" description="Helical" evidence="9">
    <location>
        <begin position="204"/>
        <end position="224"/>
    </location>
</feature>
<feature type="domain" description="Na+/H+ antiporter NhaC-like C-terminal" evidence="10">
    <location>
        <begin position="172"/>
        <end position="479"/>
    </location>
</feature>
<evidence type="ECO:0000313" key="12">
    <source>
        <dbReference type="Proteomes" id="UP000663929"/>
    </source>
</evidence>
<feature type="transmembrane region" description="Helical" evidence="9">
    <location>
        <begin position="121"/>
        <end position="141"/>
    </location>
</feature>
<comment type="similarity">
    <text evidence="8">Belongs to the NhaC Na(+)/H(+) (TC 2.A.35) antiporter family.</text>
</comment>
<feature type="transmembrane region" description="Helical" evidence="9">
    <location>
        <begin position="87"/>
        <end position="114"/>
    </location>
</feature>
<feature type="transmembrane region" description="Helical" evidence="9">
    <location>
        <begin position="20"/>
        <end position="38"/>
    </location>
</feature>
<feature type="transmembrane region" description="Helical" evidence="9">
    <location>
        <begin position="50"/>
        <end position="67"/>
    </location>
</feature>